<evidence type="ECO:0000256" key="1">
    <source>
        <dbReference type="SAM" id="MobiDB-lite"/>
    </source>
</evidence>
<evidence type="ECO:0008006" key="4">
    <source>
        <dbReference type="Google" id="ProtNLM"/>
    </source>
</evidence>
<dbReference type="AlphaFoldDB" id="A0A1Y3ANW7"/>
<dbReference type="Proteomes" id="UP000194236">
    <property type="component" value="Unassembled WGS sequence"/>
</dbReference>
<proteinExistence type="predicted"/>
<feature type="compositionally biased region" description="Basic and acidic residues" evidence="1">
    <location>
        <begin position="19"/>
        <end position="28"/>
    </location>
</feature>
<name>A0A1Y3ANW7_EURMA</name>
<feature type="region of interest" description="Disordered" evidence="1">
    <location>
        <begin position="1"/>
        <end position="58"/>
    </location>
</feature>
<reference evidence="2 3" key="1">
    <citation type="submission" date="2017-03" db="EMBL/GenBank/DDBJ databases">
        <title>Genome Survey of Euroglyphus maynei.</title>
        <authorList>
            <person name="Arlian L.G."/>
            <person name="Morgan M.S."/>
            <person name="Rider S.D."/>
        </authorList>
    </citation>
    <scope>NUCLEOTIDE SEQUENCE [LARGE SCALE GENOMIC DNA]</scope>
    <source>
        <strain evidence="2">Arlian Lab</strain>
        <tissue evidence="2">Whole body</tissue>
    </source>
</reference>
<organism evidence="2 3">
    <name type="scientific">Euroglyphus maynei</name>
    <name type="common">Mayne's house dust mite</name>
    <dbReference type="NCBI Taxonomy" id="6958"/>
    <lineage>
        <taxon>Eukaryota</taxon>
        <taxon>Metazoa</taxon>
        <taxon>Ecdysozoa</taxon>
        <taxon>Arthropoda</taxon>
        <taxon>Chelicerata</taxon>
        <taxon>Arachnida</taxon>
        <taxon>Acari</taxon>
        <taxon>Acariformes</taxon>
        <taxon>Sarcoptiformes</taxon>
        <taxon>Astigmata</taxon>
        <taxon>Psoroptidia</taxon>
        <taxon>Analgoidea</taxon>
        <taxon>Pyroglyphidae</taxon>
        <taxon>Pyroglyphinae</taxon>
        <taxon>Euroglyphus</taxon>
    </lineage>
</organism>
<dbReference type="OrthoDB" id="6517059at2759"/>
<protein>
    <recommendedName>
        <fullName evidence="4">Titin-like</fullName>
    </recommendedName>
</protein>
<feature type="compositionally biased region" description="Basic and acidic residues" evidence="1">
    <location>
        <begin position="36"/>
        <end position="58"/>
    </location>
</feature>
<evidence type="ECO:0000313" key="2">
    <source>
        <dbReference type="EMBL" id="OTF70140.1"/>
    </source>
</evidence>
<feature type="compositionally biased region" description="Basic and acidic residues" evidence="1">
    <location>
        <begin position="1"/>
        <end position="10"/>
    </location>
</feature>
<accession>A0A1Y3ANW7</accession>
<dbReference type="EMBL" id="MUJZ01067144">
    <property type="protein sequence ID" value="OTF70140.1"/>
    <property type="molecule type" value="Genomic_DNA"/>
</dbReference>
<feature type="non-terminal residue" evidence="2">
    <location>
        <position position="261"/>
    </location>
</feature>
<sequence>MVDKEKSEKKKITRRRKSKPDEEIKVTTEKMIALKPTEEIMDEQKPEDEIRPDIESEVGVESKKKLLKKLTKPKESTDEIVEAKEKELTEETTVTVTEEIIELPEDVKLVDKEKPKKKKIIRKSKPDEETVITEEIIHMEPTEEISEEVPEEIQPDIESEVNVETKKKLTTIEKSKPIESDKQISEEIVEQTEQSEMLETTEVIETVEEITDDEKKIVKKIKKIKKPKVTEEIISLKPHEETLVDESIEEAIKPEIESELG</sequence>
<gene>
    <name evidence="2" type="ORF">BLA29_008963</name>
</gene>
<keyword evidence="3" id="KW-1185">Reference proteome</keyword>
<comment type="caution">
    <text evidence="2">The sequence shown here is derived from an EMBL/GenBank/DDBJ whole genome shotgun (WGS) entry which is preliminary data.</text>
</comment>
<evidence type="ECO:0000313" key="3">
    <source>
        <dbReference type="Proteomes" id="UP000194236"/>
    </source>
</evidence>